<evidence type="ECO:0000313" key="10">
    <source>
        <dbReference type="EMBL" id="MBB5687837.1"/>
    </source>
</evidence>
<keyword evidence="4 8" id="KW-0276">Fatty acid metabolism</keyword>
<dbReference type="RefSeq" id="WP_184022178.1">
    <property type="nucleotide sequence ID" value="NZ_JACIJC010000010.1"/>
</dbReference>
<dbReference type="EC" id="2.7.8.7" evidence="8"/>
<comment type="function">
    <text evidence="8">Transfers the 4'-phosphopantetheine moiety from coenzyme A to a Ser of acyl-carrier-protein.</text>
</comment>
<dbReference type="GO" id="GO:0005737">
    <property type="term" value="C:cytoplasm"/>
    <property type="evidence" value="ECO:0007669"/>
    <property type="project" value="UniProtKB-SubCell"/>
</dbReference>
<feature type="binding site" evidence="8">
    <location>
        <position position="61"/>
    </location>
    <ligand>
        <name>Mg(2+)</name>
        <dbReference type="ChEBI" id="CHEBI:18420"/>
    </ligand>
</feature>
<keyword evidence="8" id="KW-0963">Cytoplasm</keyword>
<keyword evidence="6 8" id="KW-0443">Lipid metabolism</keyword>
<feature type="binding site" evidence="8">
    <location>
        <position position="12"/>
    </location>
    <ligand>
        <name>Mg(2+)</name>
        <dbReference type="ChEBI" id="CHEBI:18420"/>
    </ligand>
</feature>
<keyword evidence="5 8" id="KW-0460">Magnesium</keyword>
<comment type="catalytic activity">
    <reaction evidence="8">
        <text>apo-[ACP] + CoA = holo-[ACP] + adenosine 3',5'-bisphosphate + H(+)</text>
        <dbReference type="Rhea" id="RHEA:12068"/>
        <dbReference type="Rhea" id="RHEA-COMP:9685"/>
        <dbReference type="Rhea" id="RHEA-COMP:9690"/>
        <dbReference type="ChEBI" id="CHEBI:15378"/>
        <dbReference type="ChEBI" id="CHEBI:29999"/>
        <dbReference type="ChEBI" id="CHEBI:57287"/>
        <dbReference type="ChEBI" id="CHEBI:58343"/>
        <dbReference type="ChEBI" id="CHEBI:64479"/>
        <dbReference type="EC" id="2.7.8.7"/>
    </reaction>
</comment>
<protein>
    <recommendedName>
        <fullName evidence="8">Holo-[acyl-carrier-protein] synthase</fullName>
        <shortName evidence="8">Holo-ACP synthase</shortName>
        <ecNumber evidence="8">2.7.8.7</ecNumber>
    </recommendedName>
    <alternativeName>
        <fullName evidence="8">4'-phosphopantetheinyl transferase AcpS</fullName>
    </alternativeName>
</protein>
<keyword evidence="7 8" id="KW-0275">Fatty acid biosynthesis</keyword>
<evidence type="ECO:0000313" key="11">
    <source>
        <dbReference type="Proteomes" id="UP000549617"/>
    </source>
</evidence>
<evidence type="ECO:0000256" key="7">
    <source>
        <dbReference type="ARBA" id="ARBA00023160"/>
    </source>
</evidence>
<dbReference type="GO" id="GO:0008897">
    <property type="term" value="F:holo-[acyl-carrier-protein] synthase activity"/>
    <property type="evidence" value="ECO:0007669"/>
    <property type="project" value="UniProtKB-UniRule"/>
</dbReference>
<evidence type="ECO:0000259" key="9">
    <source>
        <dbReference type="Pfam" id="PF01648"/>
    </source>
</evidence>
<comment type="cofactor">
    <cofactor evidence="8">
        <name>Mg(2+)</name>
        <dbReference type="ChEBI" id="CHEBI:18420"/>
    </cofactor>
</comment>
<dbReference type="InterPro" id="IPR037143">
    <property type="entry name" value="4-PPantetheinyl_Trfase_dom_sf"/>
</dbReference>
<dbReference type="InterPro" id="IPR002582">
    <property type="entry name" value="ACPS"/>
</dbReference>
<dbReference type="SUPFAM" id="SSF56214">
    <property type="entry name" value="4'-phosphopantetheinyl transferase"/>
    <property type="match status" value="1"/>
</dbReference>
<accession>A0A7W9ALV4</accession>
<name>A0A7W9ALV4_9SPHN</name>
<keyword evidence="3 8" id="KW-0479">Metal-binding</keyword>
<keyword evidence="2 8" id="KW-0808">Transferase</keyword>
<dbReference type="EMBL" id="JACIJC010000010">
    <property type="protein sequence ID" value="MBB5687837.1"/>
    <property type="molecule type" value="Genomic_DNA"/>
</dbReference>
<evidence type="ECO:0000256" key="3">
    <source>
        <dbReference type="ARBA" id="ARBA00022723"/>
    </source>
</evidence>
<dbReference type="InterPro" id="IPR004568">
    <property type="entry name" value="Ppantetheine-prot_Trfase_dom"/>
</dbReference>
<dbReference type="GO" id="GO:0000287">
    <property type="term" value="F:magnesium ion binding"/>
    <property type="evidence" value="ECO:0007669"/>
    <property type="project" value="UniProtKB-UniRule"/>
</dbReference>
<feature type="domain" description="4'-phosphopantetheinyl transferase" evidence="9">
    <location>
        <begin position="8"/>
        <end position="106"/>
    </location>
</feature>
<dbReference type="Pfam" id="PF01648">
    <property type="entry name" value="ACPS"/>
    <property type="match status" value="1"/>
</dbReference>
<keyword evidence="1 8" id="KW-0444">Lipid biosynthesis</keyword>
<dbReference type="NCBIfam" id="TIGR00556">
    <property type="entry name" value="pantethn_trn"/>
    <property type="match status" value="1"/>
</dbReference>
<evidence type="ECO:0000256" key="6">
    <source>
        <dbReference type="ARBA" id="ARBA00023098"/>
    </source>
</evidence>
<sequence length="131" mass="13653">MTGESVFGIGLDLVDLDRFARFYGGDDIELLETIFTAEELALVGNGARRIERLAARRAVKEAAYKAIGGGTGLADTQFEVIGGGSEPPSLLLHGAAKDRADALGVSRFLVSITHSDFSAAAVVVAFSGGPR</sequence>
<comment type="similarity">
    <text evidence="8">Belongs to the P-Pant transferase superfamily. AcpS family.</text>
</comment>
<evidence type="ECO:0000256" key="1">
    <source>
        <dbReference type="ARBA" id="ARBA00022516"/>
    </source>
</evidence>
<evidence type="ECO:0000256" key="2">
    <source>
        <dbReference type="ARBA" id="ARBA00022679"/>
    </source>
</evidence>
<gene>
    <name evidence="8" type="primary">acpS</name>
    <name evidence="10" type="ORF">FHS49_003884</name>
</gene>
<dbReference type="GO" id="GO:0006633">
    <property type="term" value="P:fatty acid biosynthetic process"/>
    <property type="evidence" value="ECO:0007669"/>
    <property type="project" value="UniProtKB-UniRule"/>
</dbReference>
<dbReference type="Proteomes" id="UP000549617">
    <property type="component" value="Unassembled WGS sequence"/>
</dbReference>
<keyword evidence="11" id="KW-1185">Reference proteome</keyword>
<comment type="subcellular location">
    <subcellularLocation>
        <location evidence="8">Cytoplasm</location>
    </subcellularLocation>
</comment>
<evidence type="ECO:0000256" key="5">
    <source>
        <dbReference type="ARBA" id="ARBA00022842"/>
    </source>
</evidence>
<organism evidence="10 11">
    <name type="scientific">Sphingobium boeckii</name>
    <dbReference type="NCBI Taxonomy" id="1082345"/>
    <lineage>
        <taxon>Bacteria</taxon>
        <taxon>Pseudomonadati</taxon>
        <taxon>Pseudomonadota</taxon>
        <taxon>Alphaproteobacteria</taxon>
        <taxon>Sphingomonadales</taxon>
        <taxon>Sphingomonadaceae</taxon>
        <taxon>Sphingobium</taxon>
    </lineage>
</organism>
<dbReference type="HAMAP" id="MF_00101">
    <property type="entry name" value="AcpS"/>
    <property type="match status" value="1"/>
</dbReference>
<evidence type="ECO:0000256" key="8">
    <source>
        <dbReference type="HAMAP-Rule" id="MF_00101"/>
    </source>
</evidence>
<proteinExistence type="inferred from homology"/>
<dbReference type="AlphaFoldDB" id="A0A7W9ALV4"/>
<reference evidence="10 11" key="1">
    <citation type="submission" date="2020-08" db="EMBL/GenBank/DDBJ databases">
        <title>Genomic Encyclopedia of Type Strains, Phase IV (KMG-IV): sequencing the most valuable type-strain genomes for metagenomic binning, comparative biology and taxonomic classification.</title>
        <authorList>
            <person name="Goeker M."/>
        </authorList>
    </citation>
    <scope>NUCLEOTIDE SEQUENCE [LARGE SCALE GENOMIC DNA]</scope>
    <source>
        <strain evidence="10 11">DSM 25079</strain>
    </source>
</reference>
<comment type="caution">
    <text evidence="10">The sequence shown here is derived from an EMBL/GenBank/DDBJ whole genome shotgun (WGS) entry which is preliminary data.</text>
</comment>
<evidence type="ECO:0000256" key="4">
    <source>
        <dbReference type="ARBA" id="ARBA00022832"/>
    </source>
</evidence>
<dbReference type="Gene3D" id="3.90.470.20">
    <property type="entry name" value="4'-phosphopantetheinyl transferase domain"/>
    <property type="match status" value="1"/>
</dbReference>
<dbReference type="InterPro" id="IPR008278">
    <property type="entry name" value="4-PPantetheinyl_Trfase_dom"/>
</dbReference>